<keyword evidence="1" id="KW-0472">Membrane</keyword>
<feature type="transmembrane region" description="Helical" evidence="1">
    <location>
        <begin position="187"/>
        <end position="206"/>
    </location>
</feature>
<keyword evidence="1" id="KW-1133">Transmembrane helix</keyword>
<keyword evidence="1" id="KW-0812">Transmembrane</keyword>
<dbReference type="Proteomes" id="UP001196413">
    <property type="component" value="Unassembled WGS sequence"/>
</dbReference>
<gene>
    <name evidence="3" type="ORF">KIN20_005107</name>
</gene>
<evidence type="ECO:0000256" key="1">
    <source>
        <dbReference type="SAM" id="Phobius"/>
    </source>
</evidence>
<proteinExistence type="predicted"/>
<dbReference type="AlphaFoldDB" id="A0AAD5M2Q5"/>
<evidence type="ECO:0000256" key="2">
    <source>
        <dbReference type="SAM" id="SignalP"/>
    </source>
</evidence>
<feature type="chain" id="PRO_5042128945" description="G-protein coupled receptors family 1 profile domain-containing protein" evidence="2">
    <location>
        <begin position="24"/>
        <end position="229"/>
    </location>
</feature>
<keyword evidence="2" id="KW-0732">Signal</keyword>
<reference evidence="3" key="1">
    <citation type="submission" date="2021-06" db="EMBL/GenBank/DDBJ databases">
        <title>Parelaphostrongylus tenuis whole genome reference sequence.</title>
        <authorList>
            <person name="Garwood T.J."/>
            <person name="Larsen P.A."/>
            <person name="Fountain-Jones N.M."/>
            <person name="Garbe J.R."/>
            <person name="Macchietto M.G."/>
            <person name="Kania S.A."/>
            <person name="Gerhold R.W."/>
            <person name="Richards J.E."/>
            <person name="Wolf T.M."/>
        </authorList>
    </citation>
    <scope>NUCLEOTIDE SEQUENCE</scope>
    <source>
        <strain evidence="3">MNPRO001-30</strain>
        <tissue evidence="3">Meninges</tissue>
    </source>
</reference>
<protein>
    <recommendedName>
        <fullName evidence="5">G-protein coupled receptors family 1 profile domain-containing protein</fullName>
    </recommendedName>
</protein>
<evidence type="ECO:0000313" key="4">
    <source>
        <dbReference type="Proteomes" id="UP001196413"/>
    </source>
</evidence>
<name>A0AAD5M2Q5_PARTN</name>
<feature type="transmembrane region" description="Helical" evidence="1">
    <location>
        <begin position="103"/>
        <end position="121"/>
    </location>
</feature>
<accession>A0AAD5M2Q5</accession>
<evidence type="ECO:0008006" key="5">
    <source>
        <dbReference type="Google" id="ProtNLM"/>
    </source>
</evidence>
<organism evidence="3 4">
    <name type="scientific">Parelaphostrongylus tenuis</name>
    <name type="common">Meningeal worm</name>
    <dbReference type="NCBI Taxonomy" id="148309"/>
    <lineage>
        <taxon>Eukaryota</taxon>
        <taxon>Metazoa</taxon>
        <taxon>Ecdysozoa</taxon>
        <taxon>Nematoda</taxon>
        <taxon>Chromadorea</taxon>
        <taxon>Rhabditida</taxon>
        <taxon>Rhabditina</taxon>
        <taxon>Rhabditomorpha</taxon>
        <taxon>Strongyloidea</taxon>
        <taxon>Metastrongylidae</taxon>
        <taxon>Parelaphostrongylus</taxon>
    </lineage>
</organism>
<keyword evidence="4" id="KW-1185">Reference proteome</keyword>
<evidence type="ECO:0000313" key="3">
    <source>
        <dbReference type="EMBL" id="KAJ1349523.1"/>
    </source>
</evidence>
<dbReference type="EMBL" id="JAHQIW010000679">
    <property type="protein sequence ID" value="KAJ1349523.1"/>
    <property type="molecule type" value="Genomic_DNA"/>
</dbReference>
<sequence>MTGTNSLTHLFGSFLMTLNRFTAVNYPSKQGINVERKIVVSNGCEKAPLEIWRKRNVCIILAIDVITSYLVHIPLYSNRIRYAQRDDRWCYDGREEPLNVLRIINGAIAFFYEVISIILIVKTVSGMNKSLHMSDSRYSNNMRLLSVTAISCFISGFGLIYELSSLQTTKATKTHVLEWILNQYDDYFLLFMTMNAYSIMLLSEAVRHELARRWRRVLPRSNFRAITLF</sequence>
<feature type="transmembrane region" description="Helical" evidence="1">
    <location>
        <begin position="142"/>
        <end position="161"/>
    </location>
</feature>
<feature type="transmembrane region" description="Helical" evidence="1">
    <location>
        <begin position="56"/>
        <end position="76"/>
    </location>
</feature>
<feature type="signal peptide" evidence="2">
    <location>
        <begin position="1"/>
        <end position="23"/>
    </location>
</feature>
<comment type="caution">
    <text evidence="3">The sequence shown here is derived from an EMBL/GenBank/DDBJ whole genome shotgun (WGS) entry which is preliminary data.</text>
</comment>